<comment type="similarity">
    <text evidence="7">Belongs to the class-III pyridoxal-phosphate-dependent aminotransferase family.</text>
</comment>
<dbReference type="SUPFAM" id="SSF53383">
    <property type="entry name" value="PLP-dependent transferases"/>
    <property type="match status" value="1"/>
</dbReference>
<comment type="cofactor">
    <cofactor evidence="1">
        <name>pyridoxal 5'-phosphate</name>
        <dbReference type="ChEBI" id="CHEBI:597326"/>
    </cofactor>
</comment>
<keyword evidence="3" id="KW-0028">Amino-acid biosynthesis</keyword>
<comment type="caution">
    <text evidence="8">The sequence shown here is derived from an EMBL/GenBank/DDBJ whole genome shotgun (WGS) entry which is preliminary data.</text>
</comment>
<organism evidence="8">
    <name type="scientific">Caldilineaceae bacterium SB0664_bin_27</name>
    <dbReference type="NCBI Taxonomy" id="2605260"/>
    <lineage>
        <taxon>Bacteria</taxon>
        <taxon>Bacillati</taxon>
        <taxon>Chloroflexota</taxon>
        <taxon>Caldilineae</taxon>
        <taxon>Caldilineales</taxon>
        <taxon>Caldilineaceae</taxon>
    </lineage>
</organism>
<dbReference type="FunFam" id="3.40.640.10:FF:000004">
    <property type="entry name" value="Acetylornithine aminotransferase"/>
    <property type="match status" value="1"/>
</dbReference>
<dbReference type="CDD" id="cd00610">
    <property type="entry name" value="OAT_like"/>
    <property type="match status" value="1"/>
</dbReference>
<evidence type="ECO:0000256" key="1">
    <source>
        <dbReference type="ARBA" id="ARBA00001933"/>
    </source>
</evidence>
<dbReference type="InterPro" id="IPR015424">
    <property type="entry name" value="PyrdxlP-dep_Trfase"/>
</dbReference>
<evidence type="ECO:0000313" key="8">
    <source>
        <dbReference type="EMBL" id="MXY95015.1"/>
    </source>
</evidence>
<sequence length="395" mass="42880">MNAEEIIQAEKDYVLGVFGRPPFVLTEGEGCTVYDSTGKAYLDLVAGIAVNVLGYNDAEVEEAIKEAASTGMYHTSNLYHTEPHTRLAKKLCESSFADKVHFCLCGASANEGAFKFARRYAREHGHEDKYEILAFSDAFHGRLFGALAATPREKYQQPFEPLMPGVRFAAFNDLDDARSQMSDKVCAIIVEPIQGEGGINPATPEFLQGLRALADEYGALLIFDEVQCGLGRSGDLWAYQGYGVEPDLMSAAKPLAGGLPIGAIMMKQKVADTIHAGDHASTFAGNPFTTHVASTVVDRVSQPEFLADVKEKGEYLMELLAELNSPHILEIRGKGLIVGIEMDIEAGPLMEKGYEAGLLLLSAGDKILRFVPPLTISKEELAQAVSKLGEILQEM</sequence>
<dbReference type="GO" id="GO:0006526">
    <property type="term" value="P:L-arginine biosynthetic process"/>
    <property type="evidence" value="ECO:0007669"/>
    <property type="project" value="UniProtKB-ARBA"/>
</dbReference>
<name>A0A6B0YXU8_9CHLR</name>
<dbReference type="NCBIfam" id="TIGR00707">
    <property type="entry name" value="argD"/>
    <property type="match status" value="1"/>
</dbReference>
<keyword evidence="5 7" id="KW-0663">Pyridoxal phosphate</keyword>
<dbReference type="PIRSF" id="PIRSF000521">
    <property type="entry name" value="Transaminase_4ab_Lys_Orn"/>
    <property type="match status" value="1"/>
</dbReference>
<dbReference type="Pfam" id="PF00202">
    <property type="entry name" value="Aminotran_3"/>
    <property type="match status" value="1"/>
</dbReference>
<dbReference type="EMBL" id="VXRG01000131">
    <property type="protein sequence ID" value="MXY95015.1"/>
    <property type="molecule type" value="Genomic_DNA"/>
</dbReference>
<dbReference type="GO" id="GO:0042802">
    <property type="term" value="F:identical protein binding"/>
    <property type="evidence" value="ECO:0007669"/>
    <property type="project" value="TreeGrafter"/>
</dbReference>
<dbReference type="InterPro" id="IPR004636">
    <property type="entry name" value="AcOrn/SuccOrn_fam"/>
</dbReference>
<protein>
    <submittedName>
        <fullName evidence="8">Aspartate aminotransferase family protein</fullName>
    </submittedName>
</protein>
<proteinExistence type="inferred from homology"/>
<dbReference type="GO" id="GO:0008483">
    <property type="term" value="F:transaminase activity"/>
    <property type="evidence" value="ECO:0007669"/>
    <property type="project" value="UniProtKB-KW"/>
</dbReference>
<evidence type="ECO:0000256" key="5">
    <source>
        <dbReference type="ARBA" id="ARBA00022898"/>
    </source>
</evidence>
<dbReference type="InterPro" id="IPR050103">
    <property type="entry name" value="Class-III_PLP-dep_AT"/>
</dbReference>
<dbReference type="Gene3D" id="3.90.1150.10">
    <property type="entry name" value="Aspartate Aminotransferase, domain 1"/>
    <property type="match status" value="1"/>
</dbReference>
<dbReference type="GO" id="GO:0030170">
    <property type="term" value="F:pyridoxal phosphate binding"/>
    <property type="evidence" value="ECO:0007669"/>
    <property type="project" value="InterPro"/>
</dbReference>
<dbReference type="PROSITE" id="PS00600">
    <property type="entry name" value="AA_TRANSFER_CLASS_3"/>
    <property type="match status" value="1"/>
</dbReference>
<evidence type="ECO:0000256" key="4">
    <source>
        <dbReference type="ARBA" id="ARBA00022679"/>
    </source>
</evidence>
<keyword evidence="4 8" id="KW-0808">Transferase</keyword>
<dbReference type="PANTHER" id="PTHR11986:SF79">
    <property type="entry name" value="ACETYLORNITHINE AMINOTRANSFERASE, MITOCHONDRIAL"/>
    <property type="match status" value="1"/>
</dbReference>
<comment type="pathway">
    <text evidence="6">Amino-acid biosynthesis.</text>
</comment>
<evidence type="ECO:0000256" key="6">
    <source>
        <dbReference type="ARBA" id="ARBA00029440"/>
    </source>
</evidence>
<dbReference type="PANTHER" id="PTHR11986">
    <property type="entry name" value="AMINOTRANSFERASE CLASS III"/>
    <property type="match status" value="1"/>
</dbReference>
<dbReference type="AlphaFoldDB" id="A0A6B0YXU8"/>
<gene>
    <name evidence="8" type="ORF">F4Y42_16365</name>
</gene>
<keyword evidence="2 8" id="KW-0032">Aminotransferase</keyword>
<dbReference type="InterPro" id="IPR005814">
    <property type="entry name" value="Aminotrans_3"/>
</dbReference>
<dbReference type="InterPro" id="IPR015421">
    <property type="entry name" value="PyrdxlP-dep_Trfase_major"/>
</dbReference>
<dbReference type="InterPro" id="IPR049704">
    <property type="entry name" value="Aminotrans_3_PPA_site"/>
</dbReference>
<dbReference type="NCBIfam" id="NF002325">
    <property type="entry name" value="PRK01278.1"/>
    <property type="match status" value="1"/>
</dbReference>
<dbReference type="Gene3D" id="3.40.640.10">
    <property type="entry name" value="Type I PLP-dependent aspartate aminotransferase-like (Major domain)"/>
    <property type="match status" value="1"/>
</dbReference>
<evidence type="ECO:0000256" key="3">
    <source>
        <dbReference type="ARBA" id="ARBA00022605"/>
    </source>
</evidence>
<evidence type="ECO:0000256" key="7">
    <source>
        <dbReference type="RuleBase" id="RU003560"/>
    </source>
</evidence>
<accession>A0A6B0YXU8</accession>
<evidence type="ECO:0000256" key="2">
    <source>
        <dbReference type="ARBA" id="ARBA00022576"/>
    </source>
</evidence>
<dbReference type="InterPro" id="IPR015422">
    <property type="entry name" value="PyrdxlP-dep_Trfase_small"/>
</dbReference>
<reference evidence="8" key="1">
    <citation type="submission" date="2019-09" db="EMBL/GenBank/DDBJ databases">
        <title>Characterisation of the sponge microbiome using genome-centric metagenomics.</title>
        <authorList>
            <person name="Engelberts J.P."/>
            <person name="Robbins S.J."/>
            <person name="De Goeij J.M."/>
            <person name="Aranda M."/>
            <person name="Bell S.C."/>
            <person name="Webster N.S."/>
        </authorList>
    </citation>
    <scope>NUCLEOTIDE SEQUENCE</scope>
    <source>
        <strain evidence="8">SB0664_bin_27</strain>
    </source>
</reference>